<dbReference type="OrthoDB" id="9762066at2"/>
<protein>
    <recommendedName>
        <fullName evidence="3">DUF2804 domain-containing protein</fullName>
    </recommendedName>
</protein>
<reference evidence="1 2" key="1">
    <citation type="submission" date="2015-12" db="EMBL/GenBank/DDBJ databases">
        <title>Draft Genome Sequence of Olsenella scatoligenes SK9K4T; a Producer of 3-Methylindole- (skatole) and 4-Methylphenol- (p-cresol) Isolated from Pig Feces.</title>
        <authorList>
            <person name="Li X."/>
            <person name="Borg B."/>
            <person name="Canibe N."/>
        </authorList>
    </citation>
    <scope>NUCLEOTIDE SEQUENCE [LARGE SCALE GENOMIC DNA]</scope>
    <source>
        <strain evidence="1 2">SK9K4</strain>
    </source>
</reference>
<organism evidence="1 2">
    <name type="scientific">Tractidigestivibacter scatoligenes</name>
    <name type="common">Olsenella scatoligenes</name>
    <dbReference type="NCBI Taxonomy" id="1299998"/>
    <lineage>
        <taxon>Bacteria</taxon>
        <taxon>Bacillati</taxon>
        <taxon>Actinomycetota</taxon>
        <taxon>Coriobacteriia</taxon>
        <taxon>Coriobacteriales</taxon>
        <taxon>Atopobiaceae</taxon>
        <taxon>Tractidigestivibacter</taxon>
    </lineage>
</organism>
<proteinExistence type="predicted"/>
<dbReference type="InterPro" id="IPR021243">
    <property type="entry name" value="DUF2804"/>
</dbReference>
<dbReference type="AlphaFoldDB" id="A0A100YXJ7"/>
<gene>
    <name evidence="1" type="ORF">AUL39_04160</name>
</gene>
<dbReference type="Pfam" id="PF10974">
    <property type="entry name" value="DUF2804"/>
    <property type="match status" value="1"/>
</dbReference>
<evidence type="ECO:0008006" key="3">
    <source>
        <dbReference type="Google" id="ProtNLM"/>
    </source>
</evidence>
<name>A0A100YXJ7_TRASO</name>
<evidence type="ECO:0000313" key="1">
    <source>
        <dbReference type="EMBL" id="KUH59505.1"/>
    </source>
</evidence>
<keyword evidence="2" id="KW-1185">Reference proteome</keyword>
<dbReference type="PANTHER" id="PTHR35868:SF3">
    <property type="entry name" value="DUF2804 DOMAIN-CONTAINING PROTEIN"/>
    <property type="match status" value="1"/>
</dbReference>
<comment type="caution">
    <text evidence="1">The sequence shown here is derived from an EMBL/GenBank/DDBJ whole genome shotgun (WGS) entry which is preliminary data.</text>
</comment>
<sequence>MSEHRITGTGRLLDEEGRLREPGWATRPPFAYDHADIQAPPWRIKDWDYYLINDERYAVALTFSDLGYLGLVSASVLDFSARAFKTTSETVPLPLGSMGLPASSDAGDICWENARCRVEWRHVGGARRLSFAMRDFDEGEGLEVEALLDQQPRDSMVICTPWDEDPHAFYYNRKIVGMRAWGGYRRGALFHEFSRNDSFGLLDWGRGVWTYENTWYWAVAQGRQGGRVVGLNLGYGFGNTRAASENMVFVDGVAHKLGRVDFGIPVGENGYAYLSPWHMTDNEGRLDLAFEPQIDRTDNIDLAGIIVSQQHQVFGTFSGTVLLDDGSALCVDGLRGSAEHIYNKY</sequence>
<accession>A0A100YXJ7</accession>
<dbReference type="RefSeq" id="WP_059053876.1">
    <property type="nucleotide sequence ID" value="NZ_LOJF01000001.1"/>
</dbReference>
<dbReference type="EMBL" id="LOJF01000001">
    <property type="protein sequence ID" value="KUH59505.1"/>
    <property type="molecule type" value="Genomic_DNA"/>
</dbReference>
<dbReference type="STRING" id="1299998.AUL39_04160"/>
<dbReference type="Proteomes" id="UP000054078">
    <property type="component" value="Unassembled WGS sequence"/>
</dbReference>
<evidence type="ECO:0000313" key="2">
    <source>
        <dbReference type="Proteomes" id="UP000054078"/>
    </source>
</evidence>
<dbReference type="PANTHER" id="PTHR35868">
    <property type="entry name" value="DUF2804 DOMAIN-CONTAINING PROTEIN-RELATED"/>
    <property type="match status" value="1"/>
</dbReference>